<accession>A0A0F8W066</accession>
<evidence type="ECO:0000313" key="1">
    <source>
        <dbReference type="EMBL" id="KKK50032.1"/>
    </source>
</evidence>
<dbReference type="AlphaFoldDB" id="A0A0F8W066"/>
<proteinExistence type="predicted"/>
<organism evidence="1">
    <name type="scientific">marine sediment metagenome</name>
    <dbReference type="NCBI Taxonomy" id="412755"/>
    <lineage>
        <taxon>unclassified sequences</taxon>
        <taxon>metagenomes</taxon>
        <taxon>ecological metagenomes</taxon>
    </lineage>
</organism>
<gene>
    <name evidence="1" type="ORF">LCGC14_3129050</name>
</gene>
<comment type="caution">
    <text evidence="1">The sequence shown here is derived from an EMBL/GenBank/DDBJ whole genome shotgun (WGS) entry which is preliminary data.</text>
</comment>
<dbReference type="EMBL" id="LAZR01068228">
    <property type="protein sequence ID" value="KKK50032.1"/>
    <property type="molecule type" value="Genomic_DNA"/>
</dbReference>
<feature type="non-terminal residue" evidence="1">
    <location>
        <position position="46"/>
    </location>
</feature>
<protein>
    <submittedName>
        <fullName evidence="1">Uncharacterized protein</fullName>
    </submittedName>
</protein>
<sequence length="46" mass="4810">MSHYPREGSGSRLPVATSDLLPLWLPIAGAPPGGALAEGETRLRPD</sequence>
<reference evidence="1" key="1">
    <citation type="journal article" date="2015" name="Nature">
        <title>Complex archaea that bridge the gap between prokaryotes and eukaryotes.</title>
        <authorList>
            <person name="Spang A."/>
            <person name="Saw J.H."/>
            <person name="Jorgensen S.L."/>
            <person name="Zaremba-Niedzwiedzka K."/>
            <person name="Martijn J."/>
            <person name="Lind A.E."/>
            <person name="van Eijk R."/>
            <person name="Schleper C."/>
            <person name="Guy L."/>
            <person name="Ettema T.J."/>
        </authorList>
    </citation>
    <scope>NUCLEOTIDE SEQUENCE</scope>
</reference>
<name>A0A0F8W066_9ZZZZ</name>